<dbReference type="InterPro" id="IPR038614">
    <property type="entry name" value="GK_N_sf"/>
</dbReference>
<evidence type="ECO:0000313" key="11">
    <source>
        <dbReference type="EMBL" id="KAK7086704.1"/>
    </source>
</evidence>
<evidence type="ECO:0000256" key="4">
    <source>
        <dbReference type="ARBA" id="ARBA00020720"/>
    </source>
</evidence>
<dbReference type="Gene3D" id="3.40.1480.10">
    <property type="entry name" value="MOFRL domain"/>
    <property type="match status" value="1"/>
</dbReference>
<proteinExistence type="inferred from homology"/>
<comment type="caution">
    <text evidence="11">The sequence shown here is derived from an EMBL/GenBank/DDBJ whole genome shotgun (WGS) entry which is preliminary data.</text>
</comment>
<evidence type="ECO:0000256" key="8">
    <source>
        <dbReference type="ARBA" id="ARBA00022840"/>
    </source>
</evidence>
<dbReference type="Pfam" id="PF13660">
    <property type="entry name" value="DUF4147"/>
    <property type="match status" value="1"/>
</dbReference>
<dbReference type="GO" id="GO:0005737">
    <property type="term" value="C:cytoplasm"/>
    <property type="evidence" value="ECO:0007669"/>
    <property type="project" value="TreeGrafter"/>
</dbReference>
<dbReference type="InterPro" id="IPR037035">
    <property type="entry name" value="GK-like_C_sf"/>
</dbReference>
<keyword evidence="8" id="KW-0067">ATP-binding</keyword>
<dbReference type="PANTHER" id="PTHR12227:SF0">
    <property type="entry name" value="GLYCERATE KINASE"/>
    <property type="match status" value="1"/>
</dbReference>
<dbReference type="PANTHER" id="PTHR12227">
    <property type="entry name" value="GLYCERATE KINASE"/>
    <property type="match status" value="1"/>
</dbReference>
<keyword evidence="12" id="KW-1185">Reference proteome</keyword>
<evidence type="ECO:0000256" key="2">
    <source>
        <dbReference type="ARBA" id="ARBA00005393"/>
    </source>
</evidence>
<dbReference type="EMBL" id="JAXCGZ010000102">
    <property type="protein sequence ID" value="KAK7086704.1"/>
    <property type="molecule type" value="Genomic_DNA"/>
</dbReference>
<comment type="catalytic activity">
    <reaction evidence="1">
        <text>(R)-glycerate + ATP = (2R)-3-phosphoglycerate + ADP + H(+)</text>
        <dbReference type="Rhea" id="RHEA:23516"/>
        <dbReference type="ChEBI" id="CHEBI:15378"/>
        <dbReference type="ChEBI" id="CHEBI:16659"/>
        <dbReference type="ChEBI" id="CHEBI:30616"/>
        <dbReference type="ChEBI" id="CHEBI:58272"/>
        <dbReference type="ChEBI" id="CHEBI:456216"/>
        <dbReference type="EC" id="2.7.1.31"/>
    </reaction>
</comment>
<comment type="similarity">
    <text evidence="2">Belongs to the glycerate kinase type-2 family.</text>
</comment>
<evidence type="ECO:0000256" key="6">
    <source>
        <dbReference type="ARBA" id="ARBA00022741"/>
    </source>
</evidence>
<evidence type="ECO:0000256" key="1">
    <source>
        <dbReference type="ARBA" id="ARBA00000694"/>
    </source>
</evidence>
<dbReference type="SUPFAM" id="SSF82544">
    <property type="entry name" value="GckA/TtuD-like"/>
    <property type="match status" value="1"/>
</dbReference>
<dbReference type="InterPro" id="IPR039760">
    <property type="entry name" value="MOFRL_protein"/>
</dbReference>
<dbReference type="Pfam" id="PF05161">
    <property type="entry name" value="MOFRL"/>
    <property type="match status" value="1"/>
</dbReference>
<dbReference type="GO" id="GO:0005524">
    <property type="term" value="F:ATP binding"/>
    <property type="evidence" value="ECO:0007669"/>
    <property type="project" value="UniProtKB-KW"/>
</dbReference>
<sequence>MASKHLGNSILENIGRIKRCFMEGVNAVQPHELIAKVVTRENNTLIINHRKYELNENVYIVGFGKAVIGMVQPLESLLRRPNTMCHLKEGIISVPYGIFRTLSSKATLLPPESSLIEVMEGAKDNIPDEDAFSASKKITDLVKKLRKDDLLIVLISGGGSALLPYPLPHLTLVEKIDIIISLSKSGATITELNTVRKALSEVKGGKLAEMCKANIVSLIISDVINSPLDIIASGPTVMNQDAAGAALNVVKKYNIPIGDSVRLSLANTFQRNTPEHFTHVDNIIMGDNETALAAVNKHLISLPNSAIVSVILSSSLQGEASSVGVKIAEFATAVTKLIANKCDMKLIESLLNGICDNSDRKSQAIDAVKKVYEFKCPIWFVFGGETTVRVRGRGRGGRNQEIVLSASITLEKEMPGSSFVGEILFLSGGTDGIDGPTDAAGAVTYWMSAASIVSSQYQEAKNLNLSPESYLKNNDSYTYFSELNCGEYLLKPGHTGTNVMDIQLLLIVPDL</sequence>
<evidence type="ECO:0000259" key="10">
    <source>
        <dbReference type="Pfam" id="PF13660"/>
    </source>
</evidence>
<keyword evidence="6" id="KW-0547">Nucleotide-binding</keyword>
<keyword evidence="5" id="KW-0808">Transferase</keyword>
<protein>
    <recommendedName>
        <fullName evidence="4">Glycerate kinase</fullName>
        <ecNumber evidence="3">2.7.1.31</ecNumber>
    </recommendedName>
</protein>
<evidence type="ECO:0000256" key="5">
    <source>
        <dbReference type="ARBA" id="ARBA00022679"/>
    </source>
</evidence>
<evidence type="ECO:0000256" key="3">
    <source>
        <dbReference type="ARBA" id="ARBA00012101"/>
    </source>
</evidence>
<feature type="domain" description="MOFRL-associated" evidence="10">
    <location>
        <begin position="17"/>
        <end position="262"/>
    </location>
</feature>
<organism evidence="11 12">
    <name type="scientific">Halocaridina rubra</name>
    <name type="common">Hawaiian red shrimp</name>
    <dbReference type="NCBI Taxonomy" id="373956"/>
    <lineage>
        <taxon>Eukaryota</taxon>
        <taxon>Metazoa</taxon>
        <taxon>Ecdysozoa</taxon>
        <taxon>Arthropoda</taxon>
        <taxon>Crustacea</taxon>
        <taxon>Multicrustacea</taxon>
        <taxon>Malacostraca</taxon>
        <taxon>Eumalacostraca</taxon>
        <taxon>Eucarida</taxon>
        <taxon>Decapoda</taxon>
        <taxon>Pleocyemata</taxon>
        <taxon>Caridea</taxon>
        <taxon>Atyoidea</taxon>
        <taxon>Atyidae</taxon>
        <taxon>Halocaridina</taxon>
    </lineage>
</organism>
<evidence type="ECO:0000259" key="9">
    <source>
        <dbReference type="Pfam" id="PF05161"/>
    </source>
</evidence>
<reference evidence="11 12" key="1">
    <citation type="submission" date="2023-11" db="EMBL/GenBank/DDBJ databases">
        <title>Halocaridina rubra genome assembly.</title>
        <authorList>
            <person name="Smith C."/>
        </authorList>
    </citation>
    <scope>NUCLEOTIDE SEQUENCE [LARGE SCALE GENOMIC DNA]</scope>
    <source>
        <strain evidence="11">EP-1</strain>
        <tissue evidence="11">Whole</tissue>
    </source>
</reference>
<feature type="domain" description="MOFRL" evidence="9">
    <location>
        <begin position="380"/>
        <end position="501"/>
    </location>
</feature>
<accession>A0AAN9FUE4</accession>
<keyword evidence="7" id="KW-0418">Kinase</keyword>
<dbReference type="AlphaFoldDB" id="A0AAN9FUE4"/>
<dbReference type="InterPro" id="IPR025286">
    <property type="entry name" value="MOFRL_assoc_dom"/>
</dbReference>
<dbReference type="EC" id="2.7.1.31" evidence="3"/>
<evidence type="ECO:0000313" key="12">
    <source>
        <dbReference type="Proteomes" id="UP001381693"/>
    </source>
</evidence>
<dbReference type="GO" id="GO:0008887">
    <property type="term" value="F:glycerate kinase activity"/>
    <property type="evidence" value="ECO:0007669"/>
    <property type="project" value="UniProtKB-EC"/>
</dbReference>
<gene>
    <name evidence="11" type="ORF">SK128_014219</name>
</gene>
<evidence type="ECO:0000256" key="7">
    <source>
        <dbReference type="ARBA" id="ARBA00022777"/>
    </source>
</evidence>
<dbReference type="Proteomes" id="UP001381693">
    <property type="component" value="Unassembled WGS sequence"/>
</dbReference>
<dbReference type="InterPro" id="IPR007835">
    <property type="entry name" value="MOFRL"/>
</dbReference>
<dbReference type="Gene3D" id="3.40.50.10180">
    <property type="entry name" value="Glycerate kinase, MOFRL-like N-terminal domain"/>
    <property type="match status" value="1"/>
</dbReference>
<name>A0AAN9FUE4_HALRR</name>
<dbReference type="FunFam" id="3.40.50.10180:FF:000001">
    <property type="entry name" value="Glycerate kinase"/>
    <property type="match status" value="1"/>
</dbReference>